<organism evidence="1 2">
    <name type="scientific">Pistacia integerrima</name>
    <dbReference type="NCBI Taxonomy" id="434235"/>
    <lineage>
        <taxon>Eukaryota</taxon>
        <taxon>Viridiplantae</taxon>
        <taxon>Streptophyta</taxon>
        <taxon>Embryophyta</taxon>
        <taxon>Tracheophyta</taxon>
        <taxon>Spermatophyta</taxon>
        <taxon>Magnoliopsida</taxon>
        <taxon>eudicotyledons</taxon>
        <taxon>Gunneridae</taxon>
        <taxon>Pentapetalae</taxon>
        <taxon>rosids</taxon>
        <taxon>malvids</taxon>
        <taxon>Sapindales</taxon>
        <taxon>Anacardiaceae</taxon>
        <taxon>Pistacia</taxon>
    </lineage>
</organism>
<evidence type="ECO:0000313" key="1">
    <source>
        <dbReference type="EMBL" id="KAJ0046312.1"/>
    </source>
</evidence>
<evidence type="ECO:0000313" key="2">
    <source>
        <dbReference type="Proteomes" id="UP001163603"/>
    </source>
</evidence>
<comment type="caution">
    <text evidence="1">The sequence shown here is derived from an EMBL/GenBank/DDBJ whole genome shotgun (WGS) entry which is preliminary data.</text>
</comment>
<name>A0ACC0Z5X3_9ROSI</name>
<accession>A0ACC0Z5X3</accession>
<keyword evidence="2" id="KW-1185">Reference proteome</keyword>
<dbReference type="EMBL" id="CM047738">
    <property type="protein sequence ID" value="KAJ0046312.1"/>
    <property type="molecule type" value="Genomic_DNA"/>
</dbReference>
<proteinExistence type="predicted"/>
<sequence>MGFLSVAYQLLFLQLLLFHSQGSATLCSQDQKVRIDNKNLTVYIPSSQSQVSRKNIKPYPTTDPLHLVTSVQIVNEETNLPACDFNHNVPVLVFSSGGYTGNLFHEMDELIIPLFITSRHFRSNLKFVIIDYKAWWVNKYSRILSRLSRYEFINPAVNGSVHCFPGAVIGLKFHGLLALNRTDIPGGAKTRRFVNEHEMVVMMEELGFGVFAGGCGHLAGGATGLDWASSNYFGEPAREMGVKYLEYTIEPEESTLFQTYGKDHAVVTDPQSIFVKGYQAARAVCIDEQNLKINVERFGETLFQAKQLIEDSSSLN</sequence>
<protein>
    <submittedName>
        <fullName evidence="1">Uncharacterized protein</fullName>
    </submittedName>
</protein>
<gene>
    <name evidence="1" type="ORF">Pint_04033</name>
</gene>
<dbReference type="Proteomes" id="UP001163603">
    <property type="component" value="Chromosome 3"/>
</dbReference>
<reference evidence="2" key="1">
    <citation type="journal article" date="2023" name="G3 (Bethesda)">
        <title>Genome assembly and association tests identify interacting loci associated with vigor, precocity, and sex in interspecific pistachio rootstocks.</title>
        <authorList>
            <person name="Palmer W."/>
            <person name="Jacygrad E."/>
            <person name="Sagayaradj S."/>
            <person name="Cavanaugh K."/>
            <person name="Han R."/>
            <person name="Bertier L."/>
            <person name="Beede B."/>
            <person name="Kafkas S."/>
            <person name="Golino D."/>
            <person name="Preece J."/>
            <person name="Michelmore R."/>
        </authorList>
    </citation>
    <scope>NUCLEOTIDE SEQUENCE [LARGE SCALE GENOMIC DNA]</scope>
</reference>